<evidence type="ECO:0000313" key="8">
    <source>
        <dbReference type="EMBL" id="CDZ87304.1"/>
    </source>
</evidence>
<protein>
    <submittedName>
        <fullName evidence="8">Major Facilitator Superfamily protein</fullName>
    </submittedName>
</protein>
<feature type="transmembrane region" description="Helical" evidence="6">
    <location>
        <begin position="376"/>
        <end position="399"/>
    </location>
</feature>
<keyword evidence="2 6" id="KW-0812">Transmembrane</keyword>
<feature type="transmembrane region" description="Helical" evidence="6">
    <location>
        <begin position="186"/>
        <end position="206"/>
    </location>
</feature>
<dbReference type="Proteomes" id="UP000042997">
    <property type="component" value="Unassembled WGS sequence"/>
</dbReference>
<dbReference type="SUPFAM" id="SSF103473">
    <property type="entry name" value="MFS general substrate transporter"/>
    <property type="match status" value="1"/>
</dbReference>
<feature type="transmembrane region" description="Helical" evidence="6">
    <location>
        <begin position="283"/>
        <end position="304"/>
    </location>
</feature>
<feature type="transmembrane region" description="Helical" evidence="6">
    <location>
        <begin position="342"/>
        <end position="364"/>
    </location>
</feature>
<evidence type="ECO:0000256" key="6">
    <source>
        <dbReference type="SAM" id="Phobius"/>
    </source>
</evidence>
<feature type="transmembrane region" description="Helical" evidence="6">
    <location>
        <begin position="99"/>
        <end position="119"/>
    </location>
</feature>
<dbReference type="RefSeq" id="WP_010596803.1">
    <property type="nucleotide sequence ID" value="NZ_CP023714.1"/>
</dbReference>
<feature type="transmembrane region" description="Helical" evidence="6">
    <location>
        <begin position="160"/>
        <end position="180"/>
    </location>
</feature>
<feature type="region of interest" description="Disordered" evidence="5">
    <location>
        <begin position="1"/>
        <end position="21"/>
    </location>
</feature>
<evidence type="ECO:0000259" key="7">
    <source>
        <dbReference type="PROSITE" id="PS50850"/>
    </source>
</evidence>
<dbReference type="GO" id="GO:0046943">
    <property type="term" value="F:carboxylic acid transmembrane transporter activity"/>
    <property type="evidence" value="ECO:0007669"/>
    <property type="project" value="TreeGrafter"/>
</dbReference>
<feature type="transmembrane region" description="Helical" evidence="6">
    <location>
        <begin position="247"/>
        <end position="271"/>
    </location>
</feature>
<keyword evidence="3 6" id="KW-1133">Transmembrane helix</keyword>
<evidence type="ECO:0000256" key="4">
    <source>
        <dbReference type="ARBA" id="ARBA00023136"/>
    </source>
</evidence>
<gene>
    <name evidence="8" type="ORF">RHRU231_230132</name>
</gene>
<dbReference type="KEGG" id="rrz:CS378_11125"/>
<dbReference type="AlphaFoldDB" id="A0A098BF14"/>
<evidence type="ECO:0000256" key="3">
    <source>
        <dbReference type="ARBA" id="ARBA00022989"/>
    </source>
</evidence>
<feature type="transmembrane region" description="Helical" evidence="6">
    <location>
        <begin position="405"/>
        <end position="426"/>
    </location>
</feature>
<accession>A0A098BF14</accession>
<sequence>MSSVTTTAPERPAAVSAPSRRSGRSRFYPWLVFALTFGLLLSDYMSRQVLSAVFPFLKAEWALSDSHLASLNSVVALMVGLLTLPLSMLADRWGRVRSLVVMAALWSVATLLCAVAGSYEQMLGARFLVGVGEAAYGSVGIAVVLSVFAPRLRASLSGAFMAGGSFGSVIGVAFGGVIAVQLSWRWSFASMAVFGLVLVALFWALVSERKLARHAVDDDDANTTHIAAPGTAARAPISSLFTNPAVLCAYIGGGLQMFTAAALMAWLPSFFGRSYGLAADKAAAMAAVFVLLIGAGMIVCGIVADRAARIDPARKWTVAIAISLAAGVLLIVGFQLPVGTAQLVLVGLGAFFSAGSTGAVTAMVANLTHPTVRASAFGTTTLANSLLGLAAGPFVVGILADKISLANALQLAPLVYLGAVVALLVGKRVYPAGVRKLATVSAASTQRTGTEQ</sequence>
<dbReference type="eggNOG" id="COG2814">
    <property type="taxonomic scope" value="Bacteria"/>
</dbReference>
<dbReference type="PROSITE" id="PS50850">
    <property type="entry name" value="MFS"/>
    <property type="match status" value="1"/>
</dbReference>
<dbReference type="InterPro" id="IPR020846">
    <property type="entry name" value="MFS_dom"/>
</dbReference>
<dbReference type="PANTHER" id="PTHR23508:SF10">
    <property type="entry name" value="CARBOXYLIC ACID TRANSPORTER PROTEIN HOMOLOG"/>
    <property type="match status" value="1"/>
</dbReference>
<evidence type="ECO:0000256" key="1">
    <source>
        <dbReference type="ARBA" id="ARBA00004651"/>
    </source>
</evidence>
<proteinExistence type="predicted"/>
<feature type="transmembrane region" description="Helical" evidence="6">
    <location>
        <begin position="125"/>
        <end position="148"/>
    </location>
</feature>
<feature type="transmembrane region" description="Helical" evidence="6">
    <location>
        <begin position="27"/>
        <end position="46"/>
    </location>
</feature>
<comment type="subcellular location">
    <subcellularLocation>
        <location evidence="1">Cell membrane</location>
        <topology evidence="1">Multi-pass membrane protein</topology>
    </subcellularLocation>
</comment>
<evidence type="ECO:0000313" key="9">
    <source>
        <dbReference type="Proteomes" id="UP000042997"/>
    </source>
</evidence>
<feature type="transmembrane region" description="Helical" evidence="6">
    <location>
        <begin position="316"/>
        <end position="336"/>
    </location>
</feature>
<reference evidence="8 9" key="1">
    <citation type="journal article" date="2014" name="Genome Announc.">
        <title>Draft Genome Sequence of Propane- and Butane-Oxidizing Actinobacterium Rhodococcus ruber IEGM 231.</title>
        <authorList>
            <person name="Ivshina I.B."/>
            <person name="Kuyukina M.S."/>
            <person name="Krivoruchko A.V."/>
            <person name="Barbe V."/>
            <person name="Fischer C."/>
        </authorList>
    </citation>
    <scope>NUCLEOTIDE SEQUENCE [LARGE SCALE GENOMIC DNA]</scope>
</reference>
<evidence type="ECO:0000256" key="5">
    <source>
        <dbReference type="SAM" id="MobiDB-lite"/>
    </source>
</evidence>
<keyword evidence="4 6" id="KW-0472">Membrane</keyword>
<dbReference type="EMBL" id="CCSD01000032">
    <property type="protein sequence ID" value="CDZ87304.1"/>
    <property type="molecule type" value="Genomic_DNA"/>
</dbReference>
<dbReference type="PANTHER" id="PTHR23508">
    <property type="entry name" value="CARBOXYLIC ACID TRANSPORTER PROTEIN HOMOLOG"/>
    <property type="match status" value="1"/>
</dbReference>
<name>A0A098BF14_9NOCA</name>
<dbReference type="GO" id="GO:0005886">
    <property type="term" value="C:plasma membrane"/>
    <property type="evidence" value="ECO:0007669"/>
    <property type="project" value="UniProtKB-SubCell"/>
</dbReference>
<organism evidence="8 9">
    <name type="scientific">Rhodococcus ruber</name>
    <dbReference type="NCBI Taxonomy" id="1830"/>
    <lineage>
        <taxon>Bacteria</taxon>
        <taxon>Bacillati</taxon>
        <taxon>Actinomycetota</taxon>
        <taxon>Actinomycetes</taxon>
        <taxon>Mycobacteriales</taxon>
        <taxon>Nocardiaceae</taxon>
        <taxon>Rhodococcus</taxon>
    </lineage>
</organism>
<feature type="transmembrane region" description="Helical" evidence="6">
    <location>
        <begin position="66"/>
        <end position="87"/>
    </location>
</feature>
<dbReference type="Pfam" id="PF07690">
    <property type="entry name" value="MFS_1"/>
    <property type="match status" value="1"/>
</dbReference>
<dbReference type="InterPro" id="IPR036259">
    <property type="entry name" value="MFS_trans_sf"/>
</dbReference>
<dbReference type="Gene3D" id="1.20.1250.20">
    <property type="entry name" value="MFS general substrate transporter like domains"/>
    <property type="match status" value="1"/>
</dbReference>
<dbReference type="OrthoDB" id="7002695at2"/>
<feature type="domain" description="Major facilitator superfamily (MFS) profile" evidence="7">
    <location>
        <begin position="31"/>
        <end position="430"/>
    </location>
</feature>
<evidence type="ECO:0000256" key="2">
    <source>
        <dbReference type="ARBA" id="ARBA00022692"/>
    </source>
</evidence>
<dbReference type="InterPro" id="IPR011701">
    <property type="entry name" value="MFS"/>
</dbReference>